<dbReference type="PRINTS" id="PR00131">
    <property type="entry name" value="GLHYDRLASE1"/>
</dbReference>
<comment type="similarity">
    <text evidence="1 11">Belongs to the glycosyl hydrolase 1 family.</text>
</comment>
<dbReference type="SUPFAM" id="SSF51445">
    <property type="entry name" value="(Trans)glycosidases"/>
    <property type="match status" value="1"/>
</dbReference>
<evidence type="ECO:0000256" key="5">
    <source>
        <dbReference type="ARBA" id="ARBA00023277"/>
    </source>
</evidence>
<evidence type="ECO:0000256" key="9">
    <source>
        <dbReference type="PIRSR" id="PIRSR617736-2"/>
    </source>
</evidence>
<dbReference type="KEGG" id="pmaw:MACH26_02980"/>
<evidence type="ECO:0000256" key="4">
    <source>
        <dbReference type="ARBA" id="ARBA00023001"/>
    </source>
</evidence>
<evidence type="ECO:0000256" key="11">
    <source>
        <dbReference type="RuleBase" id="RU361175"/>
    </source>
</evidence>
<evidence type="ECO:0000256" key="1">
    <source>
        <dbReference type="ARBA" id="ARBA00010838"/>
    </source>
</evidence>
<dbReference type="NCBIfam" id="TIGR03356">
    <property type="entry name" value="BGL"/>
    <property type="match status" value="1"/>
</dbReference>
<keyword evidence="13" id="KW-1185">Reference proteome</keyword>
<keyword evidence="6 11" id="KW-0326">Glycosidase</keyword>
<keyword evidence="3 11" id="KW-0378">Hydrolase</keyword>
<dbReference type="Pfam" id="PF00232">
    <property type="entry name" value="Glyco_hydro_1"/>
    <property type="match status" value="1"/>
</dbReference>
<dbReference type="PANTHER" id="PTHR10353">
    <property type="entry name" value="GLYCOSYL HYDROLASE"/>
    <property type="match status" value="1"/>
</dbReference>
<feature type="active site" description="Proton donor" evidence="8">
    <location>
        <position position="174"/>
    </location>
</feature>
<feature type="binding site" evidence="9">
    <location>
        <begin position="411"/>
        <end position="412"/>
    </location>
    <ligand>
        <name>substrate</name>
    </ligand>
</feature>
<evidence type="ECO:0000256" key="10">
    <source>
        <dbReference type="PROSITE-ProRule" id="PRU10055"/>
    </source>
</evidence>
<sequence>MTEPTKDLRLSPPSPLMNRDFLFGVATSSFQIEGDSEGRLPCIWDTFCEQDGTIADGTDGHVACEHIKRWEEDVAILLDLGIDAYRLSLSWPRIMSASGELNQQGMDFYIRLIDTLNAHNIKVFVTLYHWDLPQYLEDKGGWLNRDTAYAFEQYVRKVANCLQDKVYSYATFNEPFCSSYLGYEIGVHAPGKTGRRSGRQSAHHILLAHGLGMQALQQCCPQVQRGIVLNFTPCYPVTDAPEDIQAAKLADEYINLWYLQPLLEGKYPDVMQCLAEEDKPEVFPEDMQIIQQPLDFLGVNFYTRLTYSAPNTPTELYTEHAHREPKTAIGWEIYPQALAQLFTDLSTRFTLPPVYITENGAAMADQLIDGQVLDLDRIAYYQQHLNALEDAISTGVDIRGYFAWSLMDNFEWAEGYTQRFGLIYVDFATQKRTFKASAKAYQNLLQAKKALHD</sequence>
<dbReference type="GO" id="GO:0008422">
    <property type="term" value="F:beta-glucosidase activity"/>
    <property type="evidence" value="ECO:0007669"/>
    <property type="project" value="UniProtKB-EC"/>
</dbReference>
<dbReference type="RefSeq" id="WP_338290614.1">
    <property type="nucleotide sequence ID" value="NZ_AP027272.1"/>
</dbReference>
<evidence type="ECO:0000256" key="6">
    <source>
        <dbReference type="ARBA" id="ARBA00023295"/>
    </source>
</evidence>
<proteinExistence type="inferred from homology"/>
<dbReference type="InterPro" id="IPR017736">
    <property type="entry name" value="Glyco_hydro_1_beta-glucosidase"/>
</dbReference>
<keyword evidence="4" id="KW-0136">Cellulose degradation</keyword>
<feature type="binding site" evidence="9">
    <location>
        <position position="302"/>
    </location>
    <ligand>
        <name>substrate</name>
    </ligand>
</feature>
<organism evidence="12 13">
    <name type="scientific">Planctobacterium marinum</name>
    <dbReference type="NCBI Taxonomy" id="1631968"/>
    <lineage>
        <taxon>Bacteria</taxon>
        <taxon>Pseudomonadati</taxon>
        <taxon>Pseudomonadota</taxon>
        <taxon>Gammaproteobacteria</taxon>
        <taxon>Alteromonadales</taxon>
        <taxon>Alteromonadaceae</taxon>
        <taxon>Planctobacterium</taxon>
    </lineage>
</organism>
<keyword evidence="5" id="KW-0119">Carbohydrate metabolism</keyword>
<dbReference type="FunFam" id="3.20.20.80:FF:000004">
    <property type="entry name" value="Beta-glucosidase 6-phospho-beta-glucosidase"/>
    <property type="match status" value="1"/>
</dbReference>
<feature type="binding site" evidence="9">
    <location>
        <position position="129"/>
    </location>
    <ligand>
        <name>substrate</name>
    </ligand>
</feature>
<feature type="binding site" evidence="9">
    <location>
        <position position="31"/>
    </location>
    <ligand>
        <name>substrate</name>
    </ligand>
</feature>
<gene>
    <name evidence="12" type="primary">bgl</name>
    <name evidence="12" type="ORF">MACH26_02980</name>
</gene>
<dbReference type="InterPro" id="IPR018120">
    <property type="entry name" value="Glyco_hydro_1_AS"/>
</dbReference>
<dbReference type="InterPro" id="IPR001360">
    <property type="entry name" value="Glyco_hydro_1"/>
</dbReference>
<dbReference type="EC" id="3.2.1.21" evidence="2 11"/>
<evidence type="ECO:0000313" key="13">
    <source>
        <dbReference type="Proteomes" id="UP001333710"/>
    </source>
</evidence>
<comment type="catalytic activity">
    <reaction evidence="11">
        <text>Hydrolysis of terminal, non-reducing beta-D-glucosyl residues with release of beta-D-glucose.</text>
        <dbReference type="EC" id="3.2.1.21"/>
    </reaction>
</comment>
<feature type="binding site" evidence="9">
    <location>
        <position position="173"/>
    </location>
    <ligand>
        <name>substrate</name>
    </ligand>
</feature>
<evidence type="ECO:0000256" key="2">
    <source>
        <dbReference type="ARBA" id="ARBA00012744"/>
    </source>
</evidence>
<evidence type="ECO:0000256" key="7">
    <source>
        <dbReference type="ARBA" id="ARBA00023326"/>
    </source>
</evidence>
<feature type="active site" description="Nucleophile" evidence="8 10">
    <location>
        <position position="358"/>
    </location>
</feature>
<reference evidence="12" key="1">
    <citation type="submission" date="2023-01" db="EMBL/GenBank/DDBJ databases">
        <title>Complete genome sequence of Planctobacterium marinum strain Dej080120_11.</title>
        <authorList>
            <person name="Ueki S."/>
            <person name="Maruyama F."/>
        </authorList>
    </citation>
    <scope>NUCLEOTIDE SEQUENCE</scope>
    <source>
        <strain evidence="12">Dej080120_11</strain>
    </source>
</reference>
<accession>A0AA48HJK7</accession>
<dbReference type="Proteomes" id="UP001333710">
    <property type="component" value="Chromosome"/>
</dbReference>
<dbReference type="PANTHER" id="PTHR10353:SF36">
    <property type="entry name" value="LP05116P"/>
    <property type="match status" value="1"/>
</dbReference>
<keyword evidence="7" id="KW-0624">Polysaccharide degradation</keyword>
<dbReference type="AlphaFoldDB" id="A0AA48HJK7"/>
<name>A0AA48HJK7_9ALTE</name>
<evidence type="ECO:0000313" key="12">
    <source>
        <dbReference type="EMBL" id="BDX04777.1"/>
    </source>
</evidence>
<evidence type="ECO:0000256" key="8">
    <source>
        <dbReference type="PIRSR" id="PIRSR617736-1"/>
    </source>
</evidence>
<dbReference type="InterPro" id="IPR017853">
    <property type="entry name" value="GH"/>
</dbReference>
<dbReference type="PROSITE" id="PS00572">
    <property type="entry name" value="GLYCOSYL_HYDROL_F1_1"/>
    <property type="match status" value="1"/>
</dbReference>
<dbReference type="GO" id="GO:0030245">
    <property type="term" value="P:cellulose catabolic process"/>
    <property type="evidence" value="ECO:0007669"/>
    <property type="project" value="UniProtKB-KW"/>
</dbReference>
<feature type="binding site" evidence="9">
    <location>
        <position position="404"/>
    </location>
    <ligand>
        <name>substrate</name>
    </ligand>
</feature>
<protein>
    <recommendedName>
        <fullName evidence="2 11">Beta-glucosidase</fullName>
        <ecNumber evidence="2 11">3.2.1.21</ecNumber>
    </recommendedName>
</protein>
<dbReference type="EMBL" id="AP027272">
    <property type="protein sequence ID" value="BDX04777.1"/>
    <property type="molecule type" value="Genomic_DNA"/>
</dbReference>
<dbReference type="Gene3D" id="3.20.20.80">
    <property type="entry name" value="Glycosidases"/>
    <property type="match status" value="1"/>
</dbReference>
<evidence type="ECO:0000256" key="3">
    <source>
        <dbReference type="ARBA" id="ARBA00022801"/>
    </source>
</evidence>